<keyword evidence="1" id="KW-0812">Transmembrane</keyword>
<keyword evidence="1" id="KW-0472">Membrane</keyword>
<gene>
    <name evidence="3" type="ORF">Aargi30884_20970</name>
</gene>
<feature type="transmembrane region" description="Helical" evidence="1">
    <location>
        <begin position="140"/>
        <end position="162"/>
    </location>
</feature>
<feature type="transmembrane region" description="Helical" evidence="1">
    <location>
        <begin position="88"/>
        <end position="113"/>
    </location>
</feature>
<dbReference type="EMBL" id="AP019695">
    <property type="protein sequence ID" value="BBK23194.1"/>
    <property type="molecule type" value="Genomic_DNA"/>
</dbReference>
<feature type="transmembrane region" description="Helical" evidence="1">
    <location>
        <begin position="56"/>
        <end position="76"/>
    </location>
</feature>
<dbReference type="AlphaFoldDB" id="A0A6N4TL23"/>
<evidence type="ECO:0000259" key="2">
    <source>
        <dbReference type="PROSITE" id="PS50943"/>
    </source>
</evidence>
<name>A0A6N4TL23_9FIRM</name>
<keyword evidence="4" id="KW-1185">Reference proteome</keyword>
<sequence>MPNIALLAPIADVFDISVAELLQGEKIESNENLTTSSAESLDVSLQNAIHKRKKKWILAFLITLIINGIEIILLYTSKIPIKQIENSFYITSFMLFFALWSCVFAKELLPIYYDQNKINFVSQGIFRIHMTGLSFNNNNWIHVLTVLRVFTLCCHFISIPLLS</sequence>
<dbReference type="RefSeq" id="WP_118277556.1">
    <property type="nucleotide sequence ID" value="NZ_AP019695.1"/>
</dbReference>
<dbReference type="PROSITE" id="PS50943">
    <property type="entry name" value="HTH_CROC1"/>
    <property type="match status" value="1"/>
</dbReference>
<evidence type="ECO:0000313" key="3">
    <source>
        <dbReference type="EMBL" id="BBK23194.1"/>
    </source>
</evidence>
<dbReference type="KEGG" id="aarg:Aargi30884_20970"/>
<protein>
    <recommendedName>
        <fullName evidence="2">HTH cro/C1-type domain-containing protein</fullName>
    </recommendedName>
</protein>
<proteinExistence type="predicted"/>
<feature type="domain" description="HTH cro/C1-type" evidence="2">
    <location>
        <begin position="2"/>
        <end position="21"/>
    </location>
</feature>
<keyword evidence="1" id="KW-1133">Transmembrane helix</keyword>
<dbReference type="Proteomes" id="UP000464754">
    <property type="component" value="Chromosome"/>
</dbReference>
<reference evidence="4" key="1">
    <citation type="submission" date="2019-05" db="EMBL/GenBank/DDBJ databases">
        <title>Complete genome sequencing of Absiella argi strain JCM 30884.</title>
        <authorList>
            <person name="Sakamoto M."/>
            <person name="Murakami T."/>
            <person name="Mori H."/>
        </authorList>
    </citation>
    <scope>NUCLEOTIDE SEQUENCE [LARGE SCALE GENOMIC DNA]</scope>
    <source>
        <strain evidence="4">JCM 30884</strain>
    </source>
</reference>
<organism evidence="3 4">
    <name type="scientific">Amedibacterium intestinale</name>
    <dbReference type="NCBI Taxonomy" id="2583452"/>
    <lineage>
        <taxon>Bacteria</taxon>
        <taxon>Bacillati</taxon>
        <taxon>Bacillota</taxon>
        <taxon>Erysipelotrichia</taxon>
        <taxon>Erysipelotrichales</taxon>
        <taxon>Erysipelotrichaceae</taxon>
        <taxon>Amedibacterium</taxon>
    </lineage>
</organism>
<evidence type="ECO:0000313" key="4">
    <source>
        <dbReference type="Proteomes" id="UP000464754"/>
    </source>
</evidence>
<dbReference type="InterPro" id="IPR001387">
    <property type="entry name" value="Cro/C1-type_HTH"/>
</dbReference>
<evidence type="ECO:0000256" key="1">
    <source>
        <dbReference type="SAM" id="Phobius"/>
    </source>
</evidence>
<accession>A0A6N4TL23</accession>